<dbReference type="SUPFAM" id="SSF52540">
    <property type="entry name" value="P-loop containing nucleoside triphosphate hydrolases"/>
    <property type="match status" value="1"/>
</dbReference>
<protein>
    <submittedName>
        <fullName evidence="5">DNA primase</fullName>
    </submittedName>
</protein>
<evidence type="ECO:0000259" key="4">
    <source>
        <dbReference type="PROSITE" id="PS51206"/>
    </source>
</evidence>
<proteinExistence type="predicted"/>
<dbReference type="InterPro" id="IPR014818">
    <property type="entry name" value="Phage/plasmid_primase_P4_C"/>
</dbReference>
<keyword evidence="2" id="KW-0378">Hydrolase</keyword>
<keyword evidence="6" id="KW-1185">Reference proteome</keyword>
<dbReference type="Pfam" id="PF08706">
    <property type="entry name" value="D5_N"/>
    <property type="match status" value="1"/>
</dbReference>
<reference evidence="5 6" key="1">
    <citation type="submission" date="2020-10" db="EMBL/GenBank/DDBJ databases">
        <title>Genome Sequencing of Rodentibacter spp. strain DSM111151.</title>
        <authorList>
            <person name="Benga L."/>
            <person name="Lautwein T."/>
        </authorList>
    </citation>
    <scope>NUCLEOTIDE SEQUENCE [LARGE SCALE GENOMIC DNA]</scope>
    <source>
        <strain evidence="5 6">DSM 111151</strain>
    </source>
</reference>
<keyword evidence="1" id="KW-0547">Nucleotide-binding</keyword>
<dbReference type="Proteomes" id="UP000663069">
    <property type="component" value="Chromosome"/>
</dbReference>
<gene>
    <name evidence="5" type="ORF">IHV77_00675</name>
</gene>
<dbReference type="InterPro" id="IPR027417">
    <property type="entry name" value="P-loop_NTPase"/>
</dbReference>
<dbReference type="InterPro" id="IPR006500">
    <property type="entry name" value="Helicase_put_C_phage/plasmid"/>
</dbReference>
<feature type="domain" description="SF3 helicase" evidence="4">
    <location>
        <begin position="302"/>
        <end position="455"/>
    </location>
</feature>
<keyword evidence="3" id="KW-0067">ATP-binding</keyword>
<evidence type="ECO:0000313" key="6">
    <source>
        <dbReference type="Proteomes" id="UP000663069"/>
    </source>
</evidence>
<dbReference type="PROSITE" id="PS51206">
    <property type="entry name" value="SF3_HELICASE_1"/>
    <property type="match status" value="1"/>
</dbReference>
<dbReference type="InterPro" id="IPR014015">
    <property type="entry name" value="Helicase_SF3_DNA-vir"/>
</dbReference>
<dbReference type="InterPro" id="IPR036388">
    <property type="entry name" value="WH-like_DNA-bd_sf"/>
</dbReference>
<evidence type="ECO:0000256" key="1">
    <source>
        <dbReference type="ARBA" id="ARBA00022741"/>
    </source>
</evidence>
<dbReference type="NCBIfam" id="TIGR01613">
    <property type="entry name" value="primase_Cterm"/>
    <property type="match status" value="1"/>
</dbReference>
<dbReference type="EMBL" id="CP063056">
    <property type="protein sequence ID" value="QPB42676.1"/>
    <property type="molecule type" value="Genomic_DNA"/>
</dbReference>
<dbReference type="PANTHER" id="PTHR35372">
    <property type="entry name" value="ATP BINDING PROTEIN-RELATED"/>
    <property type="match status" value="1"/>
</dbReference>
<dbReference type="InterPro" id="IPR045455">
    <property type="entry name" value="NrS-1_pol-like_helicase"/>
</dbReference>
<evidence type="ECO:0000313" key="5">
    <source>
        <dbReference type="EMBL" id="QPB42676.1"/>
    </source>
</evidence>
<dbReference type="SMART" id="SM00885">
    <property type="entry name" value="D5_N"/>
    <property type="match status" value="1"/>
</dbReference>
<dbReference type="Gene3D" id="1.10.10.10">
    <property type="entry name" value="Winged helix-like DNA-binding domain superfamily/Winged helix DNA-binding domain"/>
    <property type="match status" value="1"/>
</dbReference>
<sequence>MTKLKNAPNLTALSGNDPTELFIFAGTKAWAAWNKGEGVEWHLIADRYQMTADDRKAEPPIILGESQLKEIKGLRLAPAEQEAITLFEFGELSQSEITAICANLAKHTQVQRLTLCDSIGQIKEDLSGYLKRIRTGETLADVVADSIMNVELTAEIINKASINERTDYFIQWYDKQHNTPLAYHPEQGRIYGYNGKCWQYLPEFELYRIIRGFFAHHQAKYSLQHVKNIYDCLMLEVQPMGKSQPHLLAFNNGALNKNTLELLPHNPDDWLTGFNPCDYVLNPPPTPHFNQWLDFISQGNNDRKQSLLAGLYMILFNRNDWQLTLELIGTAGSGKSIYLEVGKLLAGENNHEAITLETLNNEKTRDIILNKTFLYSSDQSRYIGDSSVFKKLSSGESINFDPKHKKAFSSPVKAVLAIASNTLPIYKNDGGGMERRRVIFPFTQAVEESKRDPQLVEKLKSELAGIVHLVIQSFPSADKALQALHRQQHSKEALELKRENDHILDFIQEFELMETVNGAGLIFGSALKMPIGNADRMLDRLYWAYWLYCEHQGIDERQRLKKRHLERELVQAFKTAGNRIDFKTAILAGNRNHTNAIYKDREQTRRKFSD</sequence>
<dbReference type="Gene3D" id="3.40.50.300">
    <property type="entry name" value="P-loop containing nucleotide triphosphate hydrolases"/>
    <property type="match status" value="1"/>
</dbReference>
<dbReference type="RefSeq" id="WP_194812254.1">
    <property type="nucleotide sequence ID" value="NZ_CP063056.1"/>
</dbReference>
<evidence type="ECO:0000256" key="3">
    <source>
        <dbReference type="ARBA" id="ARBA00022840"/>
    </source>
</evidence>
<organism evidence="5 6">
    <name type="scientific">Rodentibacter haemolyticus</name>
    <dbReference type="NCBI Taxonomy" id="2778911"/>
    <lineage>
        <taxon>Bacteria</taxon>
        <taxon>Pseudomonadati</taxon>
        <taxon>Pseudomonadota</taxon>
        <taxon>Gammaproteobacteria</taxon>
        <taxon>Pasteurellales</taxon>
        <taxon>Pasteurellaceae</taxon>
        <taxon>Rodentibacter</taxon>
    </lineage>
</organism>
<accession>A0ABX6V008</accession>
<dbReference type="InterPro" id="IPR051620">
    <property type="entry name" value="ORF904-like_C"/>
</dbReference>
<name>A0ABX6V008_9PAST</name>
<dbReference type="Pfam" id="PF19263">
    <property type="entry name" value="DUF5906"/>
    <property type="match status" value="1"/>
</dbReference>
<evidence type="ECO:0000256" key="2">
    <source>
        <dbReference type="ARBA" id="ARBA00022801"/>
    </source>
</evidence>
<dbReference type="PANTHER" id="PTHR35372:SF2">
    <property type="entry name" value="SF3 HELICASE DOMAIN-CONTAINING PROTEIN"/>
    <property type="match status" value="1"/>
</dbReference>